<gene>
    <name evidence="1" type="ORF">PoB_002945200</name>
</gene>
<proteinExistence type="predicted"/>
<accession>A0AAV4A6P9</accession>
<dbReference type="AlphaFoldDB" id="A0AAV4A6P9"/>
<sequence>MDFHSCFPVFVTSANFYAECLSPDDITQLRHLPLNELSNRPECDVLWEQPNKNSFVSFLKTPYQCTFMFLDELVRPEGTRNLTCAGISLSEVFVAINSGKIVSGTYEPYQLLRTVDWCTEQTTPPIAHAVTLSPCHSLTLQASFIAYLTVTLITKSFGWNENGN</sequence>
<dbReference type="EMBL" id="BLXT01003662">
    <property type="protein sequence ID" value="GFO02947.1"/>
    <property type="molecule type" value="Genomic_DNA"/>
</dbReference>
<evidence type="ECO:0000313" key="2">
    <source>
        <dbReference type="Proteomes" id="UP000735302"/>
    </source>
</evidence>
<protein>
    <submittedName>
        <fullName evidence="1">Uncharacterized protein</fullName>
    </submittedName>
</protein>
<dbReference type="Proteomes" id="UP000735302">
    <property type="component" value="Unassembled WGS sequence"/>
</dbReference>
<keyword evidence="2" id="KW-1185">Reference proteome</keyword>
<comment type="caution">
    <text evidence="1">The sequence shown here is derived from an EMBL/GenBank/DDBJ whole genome shotgun (WGS) entry which is preliminary data.</text>
</comment>
<name>A0AAV4A6P9_9GAST</name>
<organism evidence="1 2">
    <name type="scientific">Plakobranchus ocellatus</name>
    <dbReference type="NCBI Taxonomy" id="259542"/>
    <lineage>
        <taxon>Eukaryota</taxon>
        <taxon>Metazoa</taxon>
        <taxon>Spiralia</taxon>
        <taxon>Lophotrochozoa</taxon>
        <taxon>Mollusca</taxon>
        <taxon>Gastropoda</taxon>
        <taxon>Heterobranchia</taxon>
        <taxon>Euthyneura</taxon>
        <taxon>Panpulmonata</taxon>
        <taxon>Sacoglossa</taxon>
        <taxon>Placobranchoidea</taxon>
        <taxon>Plakobranchidae</taxon>
        <taxon>Plakobranchus</taxon>
    </lineage>
</organism>
<reference evidence="1 2" key="1">
    <citation type="journal article" date="2021" name="Elife">
        <title>Chloroplast acquisition without the gene transfer in kleptoplastic sea slugs, Plakobranchus ocellatus.</title>
        <authorList>
            <person name="Maeda T."/>
            <person name="Takahashi S."/>
            <person name="Yoshida T."/>
            <person name="Shimamura S."/>
            <person name="Takaki Y."/>
            <person name="Nagai Y."/>
            <person name="Toyoda A."/>
            <person name="Suzuki Y."/>
            <person name="Arimoto A."/>
            <person name="Ishii H."/>
            <person name="Satoh N."/>
            <person name="Nishiyama T."/>
            <person name="Hasebe M."/>
            <person name="Maruyama T."/>
            <person name="Minagawa J."/>
            <person name="Obokata J."/>
            <person name="Shigenobu S."/>
        </authorList>
    </citation>
    <scope>NUCLEOTIDE SEQUENCE [LARGE SCALE GENOMIC DNA]</scope>
</reference>
<evidence type="ECO:0000313" key="1">
    <source>
        <dbReference type="EMBL" id="GFO02947.1"/>
    </source>
</evidence>